<dbReference type="EMBL" id="JXTB01000072">
    <property type="protein sequence ID" value="PON67367.1"/>
    <property type="molecule type" value="Genomic_DNA"/>
</dbReference>
<comment type="caution">
    <text evidence="2">The sequence shown here is derived from an EMBL/GenBank/DDBJ whole genome shotgun (WGS) entry which is preliminary data.</text>
</comment>
<evidence type="ECO:0000256" key="1">
    <source>
        <dbReference type="SAM" id="Phobius"/>
    </source>
</evidence>
<dbReference type="Proteomes" id="UP000237105">
    <property type="component" value="Unassembled WGS sequence"/>
</dbReference>
<dbReference type="AlphaFoldDB" id="A0A2P5D253"/>
<reference evidence="3" key="1">
    <citation type="submission" date="2016-06" db="EMBL/GenBank/DDBJ databases">
        <title>Parallel loss of symbiosis genes in relatives of nitrogen-fixing non-legume Parasponia.</title>
        <authorList>
            <person name="Van Velzen R."/>
            <person name="Holmer R."/>
            <person name="Bu F."/>
            <person name="Rutten L."/>
            <person name="Van Zeijl A."/>
            <person name="Liu W."/>
            <person name="Santuari L."/>
            <person name="Cao Q."/>
            <person name="Sharma T."/>
            <person name="Shen D."/>
            <person name="Roswanjaya Y."/>
            <person name="Wardhani T."/>
            <person name="Kalhor M.S."/>
            <person name="Jansen J."/>
            <person name="Van den Hoogen J."/>
            <person name="Gungor B."/>
            <person name="Hartog M."/>
            <person name="Hontelez J."/>
            <person name="Verver J."/>
            <person name="Yang W.-C."/>
            <person name="Schijlen E."/>
            <person name="Repin R."/>
            <person name="Schilthuizen M."/>
            <person name="Schranz E."/>
            <person name="Heidstra R."/>
            <person name="Miyata K."/>
            <person name="Fedorova E."/>
            <person name="Kohlen W."/>
            <person name="Bisseling T."/>
            <person name="Smit S."/>
            <person name="Geurts R."/>
        </authorList>
    </citation>
    <scope>NUCLEOTIDE SEQUENCE [LARGE SCALE GENOMIC DNA]</scope>
    <source>
        <strain evidence="3">cv. WU1-14</strain>
    </source>
</reference>
<name>A0A2P5D253_PARAD</name>
<sequence length="113" mass="13003">ITGTYNTLFRVNFFLEVIFKTILPWPLIADIAEFPINNFSPFSSSLKEMNNPMSEHMCRVVLVSSYHSLGLNPTRFTLEVIVQRSMSKISYVILSIVLISFFFFFGSRHSEAL</sequence>
<evidence type="ECO:0000313" key="3">
    <source>
        <dbReference type="Proteomes" id="UP000237105"/>
    </source>
</evidence>
<feature type="transmembrane region" description="Helical" evidence="1">
    <location>
        <begin position="89"/>
        <end position="107"/>
    </location>
</feature>
<protein>
    <submittedName>
        <fullName evidence="2">Uncharacterized protein</fullName>
    </submittedName>
</protein>
<keyword evidence="1" id="KW-0472">Membrane</keyword>
<organism evidence="2 3">
    <name type="scientific">Parasponia andersonii</name>
    <name type="common">Sponia andersonii</name>
    <dbReference type="NCBI Taxonomy" id="3476"/>
    <lineage>
        <taxon>Eukaryota</taxon>
        <taxon>Viridiplantae</taxon>
        <taxon>Streptophyta</taxon>
        <taxon>Embryophyta</taxon>
        <taxon>Tracheophyta</taxon>
        <taxon>Spermatophyta</taxon>
        <taxon>Magnoliopsida</taxon>
        <taxon>eudicotyledons</taxon>
        <taxon>Gunneridae</taxon>
        <taxon>Pentapetalae</taxon>
        <taxon>rosids</taxon>
        <taxon>fabids</taxon>
        <taxon>Rosales</taxon>
        <taxon>Cannabaceae</taxon>
        <taxon>Parasponia</taxon>
    </lineage>
</organism>
<proteinExistence type="predicted"/>
<feature type="non-terminal residue" evidence="2">
    <location>
        <position position="1"/>
    </location>
</feature>
<keyword evidence="1" id="KW-0812">Transmembrane</keyword>
<keyword evidence="1" id="KW-1133">Transmembrane helix</keyword>
<keyword evidence="3" id="KW-1185">Reference proteome</keyword>
<accession>A0A2P5D253</accession>
<gene>
    <name evidence="2" type="ORF">PanWU01x14_103480</name>
</gene>
<evidence type="ECO:0000313" key="2">
    <source>
        <dbReference type="EMBL" id="PON67367.1"/>
    </source>
</evidence>